<dbReference type="Pfam" id="PF00112">
    <property type="entry name" value="Peptidase_C1"/>
    <property type="match status" value="1"/>
</dbReference>
<dbReference type="GO" id="GO:0006508">
    <property type="term" value="P:proteolysis"/>
    <property type="evidence" value="ECO:0007669"/>
    <property type="project" value="InterPro"/>
</dbReference>
<feature type="chain" id="PRO_5004114193" description="Peptidase C1A papain C-terminal domain-containing protein" evidence="2">
    <location>
        <begin position="21"/>
        <end position="710"/>
    </location>
</feature>
<dbReference type="Proteomes" id="UP000012589">
    <property type="component" value="Unassembled WGS sequence"/>
</dbReference>
<dbReference type="SUPFAM" id="SSF54001">
    <property type="entry name" value="Cysteine proteinases"/>
    <property type="match status" value="1"/>
</dbReference>
<dbReference type="InterPro" id="IPR025660">
    <property type="entry name" value="Pept_his_AS"/>
</dbReference>
<evidence type="ECO:0000313" key="4">
    <source>
        <dbReference type="EMBL" id="EMZ26128.1"/>
    </source>
</evidence>
<dbReference type="InterPro" id="IPR032675">
    <property type="entry name" value="LRR_dom_sf"/>
</dbReference>
<dbReference type="OrthoDB" id="3648721at2"/>
<dbReference type="CDD" id="cd02619">
    <property type="entry name" value="Peptidase_C1"/>
    <property type="match status" value="1"/>
</dbReference>
<keyword evidence="5" id="KW-1185">Reference proteome</keyword>
<feature type="signal peptide" evidence="2">
    <location>
        <begin position="1"/>
        <end position="20"/>
    </location>
</feature>
<name>N2AI27_9FIRM</name>
<dbReference type="PANTHER" id="PTHR35899">
    <property type="entry name" value="PAPAIN FAMILY CYSTEINE PROTEASE DOMAIN CONTAINING PROTEIN"/>
    <property type="match status" value="1"/>
</dbReference>
<dbReference type="InterPro" id="IPR026906">
    <property type="entry name" value="LRR_5"/>
</dbReference>
<dbReference type="Gene3D" id="3.80.10.10">
    <property type="entry name" value="Ribonuclease Inhibitor"/>
    <property type="match status" value="1"/>
</dbReference>
<dbReference type="eggNOG" id="COG3210">
    <property type="taxonomic scope" value="Bacteria"/>
</dbReference>
<sequence>MKRRKRVLAVLLAAVMCVSAFITGERLELRANTSALASSYNTNVNYIAYATDVEDQAQTNYCWAYMANAVLESYLLKTAAASGVNLSEWDMINQLVSGSYAYSDLYTGGSYKQAIAYWTRGSQYGPRSESDSGLTDYYVSETAELGRYQRENPQTKLNYIQQIKNLVVTYGAAGVSVYFSAQDRAATTRDGAYYYPQEISPGVNHGVTVVGWDDNFAPQWFYNGLTTPHQPQNKGAFLVKNSWGRYDPSSIGGNTGYYWISYDNYFQDAFSVTQVTRRSGLYHQVYETDYRGLYDYGTGSSYSRTYQLSGGAQWLTAIATYVKAGANYRFYLNGQELTQCGGTMAQSGYHTFQLSNPVLVSGNTMELRAEVNGNAEAVPLACSARSYEPEGGNVCLKAFTKTQWGYTPGDSGWNSGWNQGTAPSSITGVTITPQDCSVMQGTSRAFQARVLGTGQPLQRIDWQISGVSSPNTRISDSGVLYVGADEGSTVLYVYANSKDNPIHSAAARVEVIRTTNSGSGQTSGSTNINGTPNTGSQITGTVVTKDPDPSENETSNINGSKEQDPSAARDTVRVGTVDKGVYSVWEDGTAEYTKCVAPNRTSISIPAEVKINGKNYAVSVLDEACMRGQKKVKTVTIGSNVSQIEENSFYGCKNLKKIKIKSELLEYIGEDAFRGIAANAVIYVPQGCLKEYREMVRESGNESVRVKTYH</sequence>
<feature type="domain" description="Peptidase C1A papain C-terminal" evidence="3">
    <location>
        <begin position="40"/>
        <end position="276"/>
    </location>
</feature>
<feature type="compositionally biased region" description="Low complexity" evidence="1">
    <location>
        <begin position="515"/>
        <end position="531"/>
    </location>
</feature>
<evidence type="ECO:0000256" key="1">
    <source>
        <dbReference type="SAM" id="MobiDB-lite"/>
    </source>
</evidence>
<gene>
    <name evidence="4" type="ORF">C823_02621</name>
</gene>
<dbReference type="PATRIC" id="fig|1235802.3.peg.2771"/>
<dbReference type="Pfam" id="PF13306">
    <property type="entry name" value="LRR_5"/>
    <property type="match status" value="1"/>
</dbReference>
<dbReference type="PANTHER" id="PTHR35899:SF1">
    <property type="entry name" value="PEPTIDASE C1A PAPAIN C-TERMINAL DOMAIN-CONTAINING PROTEIN"/>
    <property type="match status" value="1"/>
</dbReference>
<dbReference type="InterPro" id="IPR038765">
    <property type="entry name" value="Papain-like_cys_pep_sf"/>
</dbReference>
<dbReference type="SMART" id="SM00645">
    <property type="entry name" value="Pept_C1"/>
    <property type="match status" value="1"/>
</dbReference>
<protein>
    <recommendedName>
        <fullName evidence="3">Peptidase C1A papain C-terminal domain-containing protein</fullName>
    </recommendedName>
</protein>
<reference evidence="4 5" key="1">
    <citation type="journal article" date="2014" name="Genome Announc.">
        <title>Draft genome sequences of the altered schaedler flora, a defined bacterial community from gnotobiotic mice.</title>
        <authorList>
            <person name="Wannemuehler M.J."/>
            <person name="Overstreet A.M."/>
            <person name="Ward D.V."/>
            <person name="Phillips G.J."/>
        </authorList>
    </citation>
    <scope>NUCLEOTIDE SEQUENCE [LARGE SCALE GENOMIC DNA]</scope>
    <source>
        <strain evidence="4 5">ASF492</strain>
    </source>
</reference>
<dbReference type="MEROPS" id="C01.156"/>
<proteinExistence type="predicted"/>
<evidence type="ECO:0000256" key="2">
    <source>
        <dbReference type="SAM" id="SignalP"/>
    </source>
</evidence>
<dbReference type="Gene3D" id="3.90.70.10">
    <property type="entry name" value="Cysteine proteinases"/>
    <property type="match status" value="1"/>
</dbReference>
<feature type="compositionally biased region" description="Polar residues" evidence="1">
    <location>
        <begin position="532"/>
        <end position="542"/>
    </location>
</feature>
<dbReference type="eggNOG" id="COG4870">
    <property type="taxonomic scope" value="Bacteria"/>
</dbReference>
<evidence type="ECO:0000259" key="3">
    <source>
        <dbReference type="SMART" id="SM00645"/>
    </source>
</evidence>
<dbReference type="AlphaFoldDB" id="N2AI27"/>
<evidence type="ECO:0000313" key="5">
    <source>
        <dbReference type="Proteomes" id="UP000012589"/>
    </source>
</evidence>
<dbReference type="InterPro" id="IPR000668">
    <property type="entry name" value="Peptidase_C1A_C"/>
</dbReference>
<accession>N2AI27</accession>
<keyword evidence="2" id="KW-0732">Signal</keyword>
<comment type="caution">
    <text evidence="4">The sequence shown here is derived from an EMBL/GenBank/DDBJ whole genome shotgun (WGS) entry which is preliminary data.</text>
</comment>
<dbReference type="STRING" id="1235802.C823_02621"/>
<dbReference type="HOGENOM" id="CLU_388699_0_0_9"/>
<dbReference type="EMBL" id="AQFT01000085">
    <property type="protein sequence ID" value="EMZ26128.1"/>
    <property type="molecule type" value="Genomic_DNA"/>
</dbReference>
<dbReference type="PROSITE" id="PS00639">
    <property type="entry name" value="THIOL_PROTEASE_HIS"/>
    <property type="match status" value="1"/>
</dbReference>
<organism evidence="4 5">
    <name type="scientific">Eubacterium plexicaudatum ASF492</name>
    <dbReference type="NCBI Taxonomy" id="1235802"/>
    <lineage>
        <taxon>Bacteria</taxon>
        <taxon>Bacillati</taxon>
        <taxon>Bacillota</taxon>
        <taxon>Clostridia</taxon>
        <taxon>Eubacteriales</taxon>
        <taxon>Eubacteriaceae</taxon>
        <taxon>Eubacterium</taxon>
    </lineage>
</organism>
<dbReference type="GO" id="GO:0008234">
    <property type="term" value="F:cysteine-type peptidase activity"/>
    <property type="evidence" value="ECO:0007669"/>
    <property type="project" value="InterPro"/>
</dbReference>
<feature type="region of interest" description="Disordered" evidence="1">
    <location>
        <begin position="515"/>
        <end position="571"/>
    </location>
</feature>